<feature type="domain" description="Nudix hydrolase" evidence="3">
    <location>
        <begin position="118"/>
        <end position="317"/>
    </location>
</feature>
<proteinExistence type="predicted"/>
<keyword evidence="2" id="KW-0812">Transmembrane</keyword>
<feature type="region of interest" description="Disordered" evidence="1">
    <location>
        <begin position="214"/>
        <end position="234"/>
    </location>
</feature>
<keyword evidence="5" id="KW-1185">Reference proteome</keyword>
<dbReference type="PROSITE" id="PS51462">
    <property type="entry name" value="NUDIX"/>
    <property type="match status" value="1"/>
</dbReference>
<organism evidence="4 5">
    <name type="scientific">Cyclotella cryptica</name>
    <dbReference type="NCBI Taxonomy" id="29204"/>
    <lineage>
        <taxon>Eukaryota</taxon>
        <taxon>Sar</taxon>
        <taxon>Stramenopiles</taxon>
        <taxon>Ochrophyta</taxon>
        <taxon>Bacillariophyta</taxon>
        <taxon>Coscinodiscophyceae</taxon>
        <taxon>Thalassiosirophycidae</taxon>
        <taxon>Stephanodiscales</taxon>
        <taxon>Stephanodiscaceae</taxon>
        <taxon>Cyclotella</taxon>
    </lineage>
</organism>
<gene>
    <name evidence="4" type="ORF">HJC23_002775</name>
</gene>
<sequence length="349" mass="38836">MNRRRRRVLEMEDKSHDKMNIDPTLANLRGNTANSLLMLFQRRKMYYVLLPAVLLLGIMRAAKNRTTKHPQVYRGLSWINERTISVKTLGETKFARCDLHTVRSEDGQSVFDDWLFLEEVNAVNVVVQTVEGKFVVFEQQKYAIPGKTLSPVGGFIDAGESPLTSAKREVLEELGLGSKATLSKGLQMVAPGVGVNDLTVEQMKNVIMQTAHPDEVESFPTSNPSKEIRLSTGNIPKMENDPDWIFLGRYRTAANRGAGFLYSYLLKNAVPLVPDGGTAQYVSEGDDESQSISFLSDDQMMEMISNGRFQEIKWAGTFALSLLHLRDGMPGCCIGQQSAGLCFGENCKS</sequence>
<dbReference type="SUPFAM" id="SSF55811">
    <property type="entry name" value="Nudix"/>
    <property type="match status" value="1"/>
</dbReference>
<keyword evidence="2" id="KW-0472">Membrane</keyword>
<dbReference type="Pfam" id="PF00293">
    <property type="entry name" value="NUDIX"/>
    <property type="match status" value="1"/>
</dbReference>
<name>A0ABD3PG44_9STRA</name>
<dbReference type="Gene3D" id="3.90.79.10">
    <property type="entry name" value="Nucleoside Triphosphate Pyrophosphohydrolase"/>
    <property type="match status" value="1"/>
</dbReference>
<reference evidence="4 5" key="1">
    <citation type="journal article" date="2020" name="G3 (Bethesda)">
        <title>Improved Reference Genome for Cyclotella cryptica CCMP332, a Model for Cell Wall Morphogenesis, Salinity Adaptation, and Lipid Production in Diatoms (Bacillariophyta).</title>
        <authorList>
            <person name="Roberts W.R."/>
            <person name="Downey K.M."/>
            <person name="Ruck E.C."/>
            <person name="Traller J.C."/>
            <person name="Alverson A.J."/>
        </authorList>
    </citation>
    <scope>NUCLEOTIDE SEQUENCE [LARGE SCALE GENOMIC DNA]</scope>
    <source>
        <strain evidence="4 5">CCMP332</strain>
    </source>
</reference>
<evidence type="ECO:0000313" key="5">
    <source>
        <dbReference type="Proteomes" id="UP001516023"/>
    </source>
</evidence>
<comment type="caution">
    <text evidence="4">The sequence shown here is derived from an EMBL/GenBank/DDBJ whole genome shotgun (WGS) entry which is preliminary data.</text>
</comment>
<dbReference type="Proteomes" id="UP001516023">
    <property type="component" value="Unassembled WGS sequence"/>
</dbReference>
<dbReference type="AlphaFoldDB" id="A0ABD3PG44"/>
<evidence type="ECO:0000259" key="3">
    <source>
        <dbReference type="PROSITE" id="PS51462"/>
    </source>
</evidence>
<evidence type="ECO:0000256" key="2">
    <source>
        <dbReference type="SAM" id="Phobius"/>
    </source>
</evidence>
<evidence type="ECO:0000313" key="4">
    <source>
        <dbReference type="EMBL" id="KAL3786686.1"/>
    </source>
</evidence>
<protein>
    <recommendedName>
        <fullName evidence="3">Nudix hydrolase domain-containing protein</fullName>
    </recommendedName>
</protein>
<accession>A0ABD3PG44</accession>
<dbReference type="EMBL" id="JABMIG020000189">
    <property type="protein sequence ID" value="KAL3786686.1"/>
    <property type="molecule type" value="Genomic_DNA"/>
</dbReference>
<feature type="transmembrane region" description="Helical" evidence="2">
    <location>
        <begin position="45"/>
        <end position="62"/>
    </location>
</feature>
<evidence type="ECO:0000256" key="1">
    <source>
        <dbReference type="SAM" id="MobiDB-lite"/>
    </source>
</evidence>
<dbReference type="InterPro" id="IPR000086">
    <property type="entry name" value="NUDIX_hydrolase_dom"/>
</dbReference>
<keyword evidence="2" id="KW-1133">Transmembrane helix</keyword>
<dbReference type="InterPro" id="IPR015797">
    <property type="entry name" value="NUDIX_hydrolase-like_dom_sf"/>
</dbReference>